<dbReference type="AlphaFoldDB" id="W2RK62"/>
<protein>
    <submittedName>
        <fullName evidence="1">Uncharacterized protein</fullName>
    </submittedName>
</protein>
<reference evidence="2" key="1">
    <citation type="submission" date="2011-12" db="EMBL/GenBank/DDBJ databases">
        <authorList>
            <consortium name="The Broad Institute Genome Sequencing Platform"/>
            <person name="Russ C."/>
            <person name="Tyler B."/>
            <person name="Panabieres F."/>
            <person name="Shan W."/>
            <person name="Tripathy S."/>
            <person name="Grunwald N."/>
            <person name="Machado M."/>
            <person name="Young S.K."/>
            <person name="Zeng Q."/>
            <person name="Gargeya S."/>
            <person name="Fitzgerald M."/>
            <person name="Haas B."/>
            <person name="Abouelleil A."/>
            <person name="Alvarado L."/>
            <person name="Arachchi H.M."/>
            <person name="Berlin A."/>
            <person name="Chapman S.B."/>
            <person name="Gearin G."/>
            <person name="Goldberg J."/>
            <person name="Griggs A."/>
            <person name="Gujja S."/>
            <person name="Hansen M."/>
            <person name="Heiman D."/>
            <person name="Howarth C."/>
            <person name="Larimer J."/>
            <person name="Lui A."/>
            <person name="MacDonald P.J.P."/>
            <person name="McCowen C."/>
            <person name="Montmayeur A."/>
            <person name="Murphy C."/>
            <person name="Neiman D."/>
            <person name="Pearson M."/>
            <person name="Priest M."/>
            <person name="Roberts A."/>
            <person name="Saif S."/>
            <person name="Shea T."/>
            <person name="Sisk P."/>
            <person name="Stolte C."/>
            <person name="Sykes S."/>
            <person name="Wortman J."/>
            <person name="Nusbaum C."/>
            <person name="Birren B."/>
        </authorList>
    </citation>
    <scope>NUCLEOTIDE SEQUENCE [LARGE SCALE GENOMIC DNA]</scope>
    <source>
        <strain evidence="2">INRA-310</strain>
    </source>
</reference>
<accession>W2RK62</accession>
<dbReference type="RefSeq" id="XP_008891010.1">
    <property type="nucleotide sequence ID" value="XM_008892762.1"/>
</dbReference>
<dbReference type="EMBL" id="KI669561">
    <property type="protein sequence ID" value="ETN25015.1"/>
    <property type="molecule type" value="Genomic_DNA"/>
</dbReference>
<evidence type="ECO:0000313" key="1">
    <source>
        <dbReference type="EMBL" id="ETN25015.1"/>
    </source>
</evidence>
<gene>
    <name evidence="1" type="ORF">PPTG_01156</name>
</gene>
<dbReference type="GeneID" id="20171474"/>
<name>W2RK62_PHYN3</name>
<evidence type="ECO:0000313" key="2">
    <source>
        <dbReference type="Proteomes" id="UP000018817"/>
    </source>
</evidence>
<reference evidence="1 2" key="2">
    <citation type="submission" date="2013-11" db="EMBL/GenBank/DDBJ databases">
        <title>The Genome Sequence of Phytophthora parasitica INRA-310.</title>
        <authorList>
            <consortium name="The Broad Institute Genomics Platform"/>
            <person name="Russ C."/>
            <person name="Tyler B."/>
            <person name="Panabieres F."/>
            <person name="Shan W."/>
            <person name="Tripathy S."/>
            <person name="Grunwald N."/>
            <person name="Machado M."/>
            <person name="Johnson C.S."/>
            <person name="Arredondo F."/>
            <person name="Hong C."/>
            <person name="Coffey M."/>
            <person name="Young S.K."/>
            <person name="Zeng Q."/>
            <person name="Gargeya S."/>
            <person name="Fitzgerald M."/>
            <person name="Abouelleil A."/>
            <person name="Alvarado L."/>
            <person name="Chapman S.B."/>
            <person name="Gainer-Dewar J."/>
            <person name="Goldberg J."/>
            <person name="Griggs A."/>
            <person name="Gujja S."/>
            <person name="Hansen M."/>
            <person name="Howarth C."/>
            <person name="Imamovic A."/>
            <person name="Ireland A."/>
            <person name="Larimer J."/>
            <person name="McCowan C."/>
            <person name="Murphy C."/>
            <person name="Pearson M."/>
            <person name="Poon T.W."/>
            <person name="Priest M."/>
            <person name="Roberts A."/>
            <person name="Saif S."/>
            <person name="Shea T."/>
            <person name="Sykes S."/>
            <person name="Wortman J."/>
            <person name="Nusbaum C."/>
            <person name="Birren B."/>
        </authorList>
    </citation>
    <scope>NUCLEOTIDE SEQUENCE [LARGE SCALE GENOMIC DNA]</scope>
    <source>
        <strain evidence="1 2">INRA-310</strain>
    </source>
</reference>
<dbReference type="VEuPathDB" id="FungiDB:PPTG_01156"/>
<proteinExistence type="predicted"/>
<dbReference type="Proteomes" id="UP000018817">
    <property type="component" value="Unassembled WGS sequence"/>
</dbReference>
<organism evidence="1 2">
    <name type="scientific">Phytophthora nicotianae (strain INRA-310)</name>
    <name type="common">Phytophthora parasitica</name>
    <dbReference type="NCBI Taxonomy" id="761204"/>
    <lineage>
        <taxon>Eukaryota</taxon>
        <taxon>Sar</taxon>
        <taxon>Stramenopiles</taxon>
        <taxon>Oomycota</taxon>
        <taxon>Peronosporomycetes</taxon>
        <taxon>Peronosporales</taxon>
        <taxon>Peronosporaceae</taxon>
        <taxon>Phytophthora</taxon>
    </lineage>
</organism>
<sequence length="130" mass="15284">MELQLQKRATLKHSRQRAFFVPRPIMLGPQLKSAFNRLWIDFSSAGIQVFKLLRWCGGCEQTAKQETLTDRRGKQQLCKIHQLLSSLYFDQQTRNENNSYPSLHSLLVLQWLVWIGLRPIFIKFAETGRH</sequence>